<keyword evidence="1" id="KW-0479">Metal-binding</keyword>
<evidence type="ECO:0000256" key="4">
    <source>
        <dbReference type="PROSITE-ProRule" id="PRU00325"/>
    </source>
</evidence>
<evidence type="ECO:0000256" key="3">
    <source>
        <dbReference type="ARBA" id="ARBA00022833"/>
    </source>
</evidence>
<dbReference type="Proteomes" id="UP001443914">
    <property type="component" value="Unassembled WGS sequence"/>
</dbReference>
<dbReference type="SMART" id="SM00575">
    <property type="entry name" value="ZnF_PMZ"/>
    <property type="match status" value="1"/>
</dbReference>
<dbReference type="InterPro" id="IPR007527">
    <property type="entry name" value="Znf_SWIM"/>
</dbReference>
<evidence type="ECO:0000259" key="6">
    <source>
        <dbReference type="PROSITE" id="PS50966"/>
    </source>
</evidence>
<evidence type="ECO:0000313" key="7">
    <source>
        <dbReference type="EMBL" id="KAK9672833.1"/>
    </source>
</evidence>
<evidence type="ECO:0000313" key="8">
    <source>
        <dbReference type="Proteomes" id="UP001443914"/>
    </source>
</evidence>
<dbReference type="InterPro" id="IPR004330">
    <property type="entry name" value="FAR1_DNA_bnd_dom"/>
</dbReference>
<comment type="caution">
    <text evidence="7">The sequence shown here is derived from an EMBL/GenBank/DDBJ whole genome shotgun (WGS) entry which is preliminary data.</text>
</comment>
<dbReference type="GO" id="GO:0008270">
    <property type="term" value="F:zinc ion binding"/>
    <property type="evidence" value="ECO:0007669"/>
    <property type="project" value="UniProtKB-KW"/>
</dbReference>
<dbReference type="InterPro" id="IPR006564">
    <property type="entry name" value="Znf_PMZ"/>
</dbReference>
<protein>
    <recommendedName>
        <fullName evidence="6">SWIM-type domain-containing protein</fullName>
    </recommendedName>
</protein>
<dbReference type="EMBL" id="JBDFQZ010000012">
    <property type="protein sequence ID" value="KAK9672833.1"/>
    <property type="molecule type" value="Genomic_DNA"/>
</dbReference>
<accession>A0AAW1H9X2</accession>
<evidence type="ECO:0000256" key="1">
    <source>
        <dbReference type="ARBA" id="ARBA00022723"/>
    </source>
</evidence>
<dbReference type="PANTHER" id="PTHR47718">
    <property type="entry name" value="OS01G0519700 PROTEIN"/>
    <property type="match status" value="1"/>
</dbReference>
<organism evidence="7 8">
    <name type="scientific">Saponaria officinalis</name>
    <name type="common">Common soapwort</name>
    <name type="synonym">Lychnis saponaria</name>
    <dbReference type="NCBI Taxonomy" id="3572"/>
    <lineage>
        <taxon>Eukaryota</taxon>
        <taxon>Viridiplantae</taxon>
        <taxon>Streptophyta</taxon>
        <taxon>Embryophyta</taxon>
        <taxon>Tracheophyta</taxon>
        <taxon>Spermatophyta</taxon>
        <taxon>Magnoliopsida</taxon>
        <taxon>eudicotyledons</taxon>
        <taxon>Gunneridae</taxon>
        <taxon>Pentapetalae</taxon>
        <taxon>Caryophyllales</taxon>
        <taxon>Caryophyllaceae</taxon>
        <taxon>Caryophylleae</taxon>
        <taxon>Saponaria</taxon>
    </lineage>
</organism>
<feature type="compositionally biased region" description="Basic and acidic residues" evidence="5">
    <location>
        <begin position="513"/>
        <end position="525"/>
    </location>
</feature>
<keyword evidence="3" id="KW-0862">Zinc</keyword>
<reference evidence="7" key="1">
    <citation type="submission" date="2024-03" db="EMBL/GenBank/DDBJ databases">
        <title>WGS assembly of Saponaria officinalis var. Norfolk2.</title>
        <authorList>
            <person name="Jenkins J."/>
            <person name="Shu S."/>
            <person name="Grimwood J."/>
            <person name="Barry K."/>
            <person name="Goodstein D."/>
            <person name="Schmutz J."/>
            <person name="Leebens-Mack J."/>
            <person name="Osbourn A."/>
        </authorList>
    </citation>
    <scope>NUCLEOTIDE SEQUENCE [LARGE SCALE GENOMIC DNA]</scope>
    <source>
        <strain evidence="7">JIC</strain>
    </source>
</reference>
<sequence>MAEVSNPSVASTSRLSTQKTKQGVVKIKYCVCNKAGDGEHKGKQQRRQMTRVGCEAKVIFSRTENGEYKVRKFHEGHNHLLATPNTMVHLKQSRDLNLVHKKIIMDNSRVNQGPVKIFRMFKEYVRGYGNVGASLEDFKIFSRDVKKFIKDSDAQMVIETFMQKKGDQPHAARREFSRPEICTPILAPVFQPTHRSCYGSAASKYDSEISDFEKKWSSIISEYGLCDNEWLAHMFNIRESWIPAYFRDLFLGGIMRTTSRSESENIEFWMRYESAMDAQRWKQSKLIADSKNSFANLLTPLDLEKHASEFYTPTIFFEFQDELKAACFSCGVENIEKQNAEHITIRDRERNNLYTVVFTANEEKLVCSCKRFQRHGILCRHALWALKEKGFKKVPSEYLLARWSKLATCQPMFNVDGSLLADCASFNAQKNKINELWSKMFSCVSIVENNEESIDELMELLQEFKSKKAHKFDVRKSKNKKTELEMLIGVSIPEEVTVLPPKQSKNKGSGKRILSEKEKAIQEHKKAPRKCNACGEIGFHDSRNCPEKMR</sequence>
<evidence type="ECO:0000256" key="5">
    <source>
        <dbReference type="SAM" id="MobiDB-lite"/>
    </source>
</evidence>
<proteinExistence type="predicted"/>
<dbReference type="PROSITE" id="PS50966">
    <property type="entry name" value="ZF_SWIM"/>
    <property type="match status" value="1"/>
</dbReference>
<keyword evidence="2 4" id="KW-0863">Zinc-finger</keyword>
<feature type="region of interest" description="Disordered" evidence="5">
    <location>
        <begin position="500"/>
        <end position="525"/>
    </location>
</feature>
<dbReference type="Pfam" id="PF04434">
    <property type="entry name" value="SWIM"/>
    <property type="match status" value="1"/>
</dbReference>
<dbReference type="PANTHER" id="PTHR47718:SF18">
    <property type="entry name" value="PROTEIN FAR1-RELATED SEQUENCE 5-LIKE"/>
    <property type="match status" value="1"/>
</dbReference>
<dbReference type="Pfam" id="PF03101">
    <property type="entry name" value="FAR1"/>
    <property type="match status" value="1"/>
</dbReference>
<name>A0AAW1H9X2_SAPOF</name>
<gene>
    <name evidence="7" type="ORF">RND81_12G127800</name>
</gene>
<keyword evidence="8" id="KW-1185">Reference proteome</keyword>
<dbReference type="AlphaFoldDB" id="A0AAW1H9X2"/>
<feature type="domain" description="SWIM-type" evidence="6">
    <location>
        <begin position="354"/>
        <end position="390"/>
    </location>
</feature>
<evidence type="ECO:0000256" key="2">
    <source>
        <dbReference type="ARBA" id="ARBA00022771"/>
    </source>
</evidence>